<comment type="similarity">
    <text evidence="10">Belongs to the binding-protein-dependent transport system permease family. OppBC subfamily.</text>
</comment>
<dbReference type="Pfam" id="PF19300">
    <property type="entry name" value="BPD_transp_1_N"/>
    <property type="match status" value="1"/>
</dbReference>
<dbReference type="InterPro" id="IPR050045">
    <property type="entry name" value="Opp2B"/>
</dbReference>
<dbReference type="PROSITE" id="PS50928">
    <property type="entry name" value="ABC_TM1"/>
    <property type="match status" value="1"/>
</dbReference>
<dbReference type="InterPro" id="IPR000515">
    <property type="entry name" value="MetI-like"/>
</dbReference>
<keyword evidence="16" id="KW-1185">Reference proteome</keyword>
<comment type="subcellular location">
    <subcellularLocation>
        <location evidence="1 13">Cell membrane</location>
        <topology evidence="1 13">Multi-pass membrane protein</topology>
    </subcellularLocation>
</comment>
<sequence>MFRILGRRFIEVALFLLFISFISFLFVRLAPGDPVLSILRVEDVSVTTEQVEALREELGFNDPMLLQYGRWLADFARMDFGHSYLTNQPVMDMILGALPATIELAIGSLLVMLVVAIPLGSLGALYPRSWIDQASRIVSLLGAAIPSFWLALIFIDLFAVRWGILPPMGRDGLISVVLPSITLGLAITSVYVRLLRSSLLESLSAEFIRAARARGLTEARIFFAHAFRYSLPPVITVFGVSLGSLIGGVVVIEVIFAYPGIGKMVVDSIRSRDYPVIQGYILVMAIIVFLVNSAVDLSYRYLNPQLGLKGRKYS</sequence>
<keyword evidence="9 13" id="KW-0472">Membrane</keyword>
<feature type="transmembrane region" description="Helical" evidence="13">
    <location>
        <begin position="234"/>
        <end position="257"/>
    </location>
</feature>
<evidence type="ECO:0000256" key="5">
    <source>
        <dbReference type="ARBA" id="ARBA00022692"/>
    </source>
</evidence>
<evidence type="ECO:0000256" key="4">
    <source>
        <dbReference type="ARBA" id="ARBA00022596"/>
    </source>
</evidence>
<reference evidence="15 16" key="1">
    <citation type="submission" date="2020-08" db="EMBL/GenBank/DDBJ databases">
        <title>Genomic Encyclopedia of Type Strains, Phase III (KMG-III): the genomes of soil and plant-associated and newly described type strains.</title>
        <authorList>
            <person name="Whitman W."/>
        </authorList>
    </citation>
    <scope>NUCLEOTIDE SEQUENCE [LARGE SCALE GENOMIC DNA]</scope>
    <source>
        <strain evidence="15 16">CECT 5862</strain>
    </source>
</reference>
<evidence type="ECO:0000256" key="7">
    <source>
        <dbReference type="ARBA" id="ARBA00023065"/>
    </source>
</evidence>
<evidence type="ECO:0000259" key="14">
    <source>
        <dbReference type="PROSITE" id="PS50928"/>
    </source>
</evidence>
<dbReference type="CDD" id="cd06261">
    <property type="entry name" value="TM_PBP2"/>
    <property type="match status" value="1"/>
</dbReference>
<dbReference type="GO" id="GO:0005886">
    <property type="term" value="C:plasma membrane"/>
    <property type="evidence" value="ECO:0007669"/>
    <property type="project" value="UniProtKB-SubCell"/>
</dbReference>
<feature type="transmembrane region" description="Helical" evidence="13">
    <location>
        <begin position="104"/>
        <end position="126"/>
    </location>
</feature>
<dbReference type="SUPFAM" id="SSF161098">
    <property type="entry name" value="MetI-like"/>
    <property type="match status" value="1"/>
</dbReference>
<dbReference type="PANTHER" id="PTHR43163:SF6">
    <property type="entry name" value="DIPEPTIDE TRANSPORT SYSTEM PERMEASE PROTEIN DPPB-RELATED"/>
    <property type="match status" value="1"/>
</dbReference>
<evidence type="ECO:0000256" key="9">
    <source>
        <dbReference type="ARBA" id="ARBA00023136"/>
    </source>
</evidence>
<keyword evidence="3" id="KW-1003">Cell membrane</keyword>
<keyword evidence="4" id="KW-0533">Nickel</keyword>
<evidence type="ECO:0000256" key="1">
    <source>
        <dbReference type="ARBA" id="ARBA00004651"/>
    </source>
</evidence>
<dbReference type="NCBIfam" id="NF045470">
    <property type="entry name" value="Opp2B"/>
    <property type="match status" value="1"/>
</dbReference>
<protein>
    <recommendedName>
        <fullName evidence="12">Nickel import system permease protein NikB</fullName>
    </recommendedName>
</protein>
<feature type="transmembrane region" description="Helical" evidence="13">
    <location>
        <begin position="172"/>
        <end position="192"/>
    </location>
</feature>
<evidence type="ECO:0000256" key="2">
    <source>
        <dbReference type="ARBA" id="ARBA00022448"/>
    </source>
</evidence>
<feature type="domain" description="ABC transmembrane type-1" evidence="14">
    <location>
        <begin position="98"/>
        <end position="299"/>
    </location>
</feature>
<dbReference type="Gene3D" id="1.10.3720.10">
    <property type="entry name" value="MetI-like"/>
    <property type="match status" value="1"/>
</dbReference>
<evidence type="ECO:0000256" key="11">
    <source>
        <dbReference type="ARBA" id="ARBA00038669"/>
    </source>
</evidence>
<dbReference type="Pfam" id="PF00528">
    <property type="entry name" value="BPD_transp_1"/>
    <property type="match status" value="1"/>
</dbReference>
<keyword evidence="7" id="KW-0406">Ion transport</keyword>
<evidence type="ECO:0000313" key="16">
    <source>
        <dbReference type="Proteomes" id="UP000570361"/>
    </source>
</evidence>
<name>A0A7W5AZ12_9BACL</name>
<dbReference type="InterPro" id="IPR045621">
    <property type="entry name" value="BPD_transp_1_N"/>
</dbReference>
<dbReference type="AlphaFoldDB" id="A0A7W5AZ12"/>
<gene>
    <name evidence="15" type="ORF">FHS18_003448</name>
</gene>
<feature type="transmembrane region" description="Helical" evidence="13">
    <location>
        <begin position="138"/>
        <end position="160"/>
    </location>
</feature>
<keyword evidence="2 13" id="KW-0813">Transport</keyword>
<evidence type="ECO:0000313" key="15">
    <source>
        <dbReference type="EMBL" id="MBB3111380.1"/>
    </source>
</evidence>
<proteinExistence type="inferred from homology"/>
<dbReference type="Proteomes" id="UP000570361">
    <property type="component" value="Unassembled WGS sequence"/>
</dbReference>
<keyword evidence="8" id="KW-0921">Nickel transport</keyword>
<comment type="caution">
    <text evidence="15">The sequence shown here is derived from an EMBL/GenBank/DDBJ whole genome shotgun (WGS) entry which is preliminary data.</text>
</comment>
<feature type="transmembrane region" description="Helical" evidence="13">
    <location>
        <begin position="12"/>
        <end position="30"/>
    </location>
</feature>
<evidence type="ECO:0000256" key="8">
    <source>
        <dbReference type="ARBA" id="ARBA00023112"/>
    </source>
</evidence>
<evidence type="ECO:0000256" key="12">
    <source>
        <dbReference type="ARBA" id="ARBA00044774"/>
    </source>
</evidence>
<dbReference type="EMBL" id="JACHXK010000007">
    <property type="protein sequence ID" value="MBB3111380.1"/>
    <property type="molecule type" value="Genomic_DNA"/>
</dbReference>
<keyword evidence="6 13" id="KW-1133">Transmembrane helix</keyword>
<feature type="transmembrane region" description="Helical" evidence="13">
    <location>
        <begin position="277"/>
        <end position="302"/>
    </location>
</feature>
<dbReference type="GO" id="GO:0015099">
    <property type="term" value="F:nickel cation transmembrane transporter activity"/>
    <property type="evidence" value="ECO:0007669"/>
    <property type="project" value="InterPro"/>
</dbReference>
<organism evidence="15 16">
    <name type="scientific">Paenibacillus phyllosphaerae</name>
    <dbReference type="NCBI Taxonomy" id="274593"/>
    <lineage>
        <taxon>Bacteria</taxon>
        <taxon>Bacillati</taxon>
        <taxon>Bacillota</taxon>
        <taxon>Bacilli</taxon>
        <taxon>Bacillales</taxon>
        <taxon>Paenibacillaceae</taxon>
        <taxon>Paenibacillus</taxon>
    </lineage>
</organism>
<dbReference type="PANTHER" id="PTHR43163">
    <property type="entry name" value="DIPEPTIDE TRANSPORT SYSTEM PERMEASE PROTEIN DPPB-RELATED"/>
    <property type="match status" value="1"/>
</dbReference>
<keyword evidence="5 13" id="KW-0812">Transmembrane</keyword>
<dbReference type="RefSeq" id="WP_183601262.1">
    <property type="nucleotide sequence ID" value="NZ_JACHXK010000007.1"/>
</dbReference>
<evidence type="ECO:0000256" key="3">
    <source>
        <dbReference type="ARBA" id="ARBA00022475"/>
    </source>
</evidence>
<accession>A0A7W5AZ12</accession>
<evidence type="ECO:0000256" key="13">
    <source>
        <dbReference type="RuleBase" id="RU363032"/>
    </source>
</evidence>
<comment type="subunit">
    <text evidence="11">The complex is composed of two ATP-binding proteins (NikD and NikE), two transmembrane proteins (NikB and NikC) and a solute-binding protein (NikA).</text>
</comment>
<evidence type="ECO:0000256" key="6">
    <source>
        <dbReference type="ARBA" id="ARBA00022989"/>
    </source>
</evidence>
<evidence type="ECO:0000256" key="10">
    <source>
        <dbReference type="ARBA" id="ARBA00024202"/>
    </source>
</evidence>
<dbReference type="InterPro" id="IPR035906">
    <property type="entry name" value="MetI-like_sf"/>
</dbReference>